<reference evidence="1 2" key="1">
    <citation type="submission" date="2014-12" db="EMBL/GenBank/DDBJ databases">
        <title>Denitrispirillum autotrophicum gen. nov., sp. nov., Denitrifying, Facultatively Autotrophic Bacteria Isolated from Rice Paddy Soil.</title>
        <authorList>
            <person name="Ishii S."/>
            <person name="Ashida N."/>
            <person name="Ohno H."/>
            <person name="Otsuka S."/>
            <person name="Yokota A."/>
            <person name="Senoo K."/>
        </authorList>
    </citation>
    <scope>NUCLEOTIDE SEQUENCE [LARGE SCALE GENOMIC DNA]</scope>
    <source>
        <strain evidence="1 2">TSA66</strain>
    </source>
</reference>
<keyword evidence="2" id="KW-1185">Reference proteome</keyword>
<organism evidence="1 2">
    <name type="scientific">Noviherbaspirillum autotrophicum</name>
    <dbReference type="NCBI Taxonomy" id="709839"/>
    <lineage>
        <taxon>Bacteria</taxon>
        <taxon>Pseudomonadati</taxon>
        <taxon>Pseudomonadota</taxon>
        <taxon>Betaproteobacteria</taxon>
        <taxon>Burkholderiales</taxon>
        <taxon>Oxalobacteraceae</taxon>
        <taxon>Noviherbaspirillum</taxon>
    </lineage>
</organism>
<dbReference type="Proteomes" id="UP000031572">
    <property type="component" value="Unassembled WGS sequence"/>
</dbReference>
<dbReference type="InterPro" id="IPR016181">
    <property type="entry name" value="Acyl_CoA_acyltransferase"/>
</dbReference>
<accession>A0A0C1XYE6</accession>
<name>A0A0C1XYE6_9BURK</name>
<evidence type="ECO:0000313" key="1">
    <source>
        <dbReference type="EMBL" id="KIF79803.1"/>
    </source>
</evidence>
<gene>
    <name evidence="1" type="ORF">TSA66_01485</name>
</gene>
<proteinExistence type="predicted"/>
<comment type="caution">
    <text evidence="1">The sequence shown here is derived from an EMBL/GenBank/DDBJ whole genome shotgun (WGS) entry which is preliminary data.</text>
</comment>
<protein>
    <submittedName>
        <fullName evidence="1">Uncharacterized protein</fullName>
    </submittedName>
</protein>
<dbReference type="AlphaFoldDB" id="A0A0C1XYE6"/>
<dbReference type="STRING" id="709839.TSA66_01485"/>
<dbReference type="SUPFAM" id="SSF55729">
    <property type="entry name" value="Acyl-CoA N-acyltransferases (Nat)"/>
    <property type="match status" value="1"/>
</dbReference>
<sequence length="247" mass="28096">MRRLTFHRPSELSKGMRDAMWAVVLLAVRGSREEFERGVNKMDEIWLLEVDGVVMGFGGVRLFHPEWRGRKCCVIFTGRVCLHPSVRGNSILQRIGFRYYMQRLKANPLRRIYWMFGAGSFKSYLLLPRNFHTYWPRPGAELPARERALLDAVAREFDDPLYRPGASVMSHPGLVYVDGGIGVNPDDLRDADVAFYSRVNPGQPRGDDLVCLCPLTQANWAACLGRALLRAVRPRPRTLTSSTDSRS</sequence>
<dbReference type="EMBL" id="JWJG01000028">
    <property type="protein sequence ID" value="KIF79803.1"/>
    <property type="molecule type" value="Genomic_DNA"/>
</dbReference>
<evidence type="ECO:0000313" key="2">
    <source>
        <dbReference type="Proteomes" id="UP000031572"/>
    </source>
</evidence>